<reference evidence="2" key="1">
    <citation type="submission" date="2021-10" db="EMBL/GenBank/DDBJ databases">
        <title>Melipona bicolor Genome sequencing and assembly.</title>
        <authorList>
            <person name="Araujo N.S."/>
            <person name="Arias M.C."/>
        </authorList>
    </citation>
    <scope>NUCLEOTIDE SEQUENCE</scope>
    <source>
        <strain evidence="2">USP_2M_L1-L4_2017</strain>
        <tissue evidence="2">Whole body</tissue>
    </source>
</reference>
<dbReference type="EMBL" id="JAHYIQ010000029">
    <property type="protein sequence ID" value="KAK1120767.1"/>
    <property type="molecule type" value="Genomic_DNA"/>
</dbReference>
<feature type="compositionally biased region" description="Acidic residues" evidence="1">
    <location>
        <begin position="31"/>
        <end position="47"/>
    </location>
</feature>
<evidence type="ECO:0000313" key="2">
    <source>
        <dbReference type="EMBL" id="KAK1120767.1"/>
    </source>
</evidence>
<evidence type="ECO:0000313" key="3">
    <source>
        <dbReference type="Proteomes" id="UP001177670"/>
    </source>
</evidence>
<protein>
    <submittedName>
        <fullName evidence="2">Uncharacterized protein</fullName>
    </submittedName>
</protein>
<dbReference type="Proteomes" id="UP001177670">
    <property type="component" value="Unassembled WGS sequence"/>
</dbReference>
<sequence>MILDELREQVLSWFTLVALSASEERKKEEKEKEEEEEEEGEEEEEEEERKNTNKYPTNNGKKPAGYEAMVFVEAARAKM</sequence>
<accession>A0AA40FL10</accession>
<name>A0AA40FL10_9HYME</name>
<comment type="caution">
    <text evidence="2">The sequence shown here is derived from an EMBL/GenBank/DDBJ whole genome shotgun (WGS) entry which is preliminary data.</text>
</comment>
<feature type="region of interest" description="Disordered" evidence="1">
    <location>
        <begin position="22"/>
        <end position="63"/>
    </location>
</feature>
<organism evidence="2 3">
    <name type="scientific">Melipona bicolor</name>
    <dbReference type="NCBI Taxonomy" id="60889"/>
    <lineage>
        <taxon>Eukaryota</taxon>
        <taxon>Metazoa</taxon>
        <taxon>Ecdysozoa</taxon>
        <taxon>Arthropoda</taxon>
        <taxon>Hexapoda</taxon>
        <taxon>Insecta</taxon>
        <taxon>Pterygota</taxon>
        <taxon>Neoptera</taxon>
        <taxon>Endopterygota</taxon>
        <taxon>Hymenoptera</taxon>
        <taxon>Apocrita</taxon>
        <taxon>Aculeata</taxon>
        <taxon>Apoidea</taxon>
        <taxon>Anthophila</taxon>
        <taxon>Apidae</taxon>
        <taxon>Melipona</taxon>
    </lineage>
</organism>
<evidence type="ECO:0000256" key="1">
    <source>
        <dbReference type="SAM" id="MobiDB-lite"/>
    </source>
</evidence>
<gene>
    <name evidence="2" type="ORF">K0M31_010973</name>
</gene>
<proteinExistence type="predicted"/>
<dbReference type="AlphaFoldDB" id="A0AA40FL10"/>
<keyword evidence="3" id="KW-1185">Reference proteome</keyword>